<dbReference type="RefSeq" id="XP_005705186.1">
    <property type="nucleotide sequence ID" value="XM_005705129.1"/>
</dbReference>
<evidence type="ECO:0000256" key="1">
    <source>
        <dbReference type="SAM" id="SignalP"/>
    </source>
</evidence>
<dbReference type="EMBL" id="KB454517">
    <property type="protein sequence ID" value="EME28666.1"/>
    <property type="molecule type" value="Genomic_DNA"/>
</dbReference>
<evidence type="ECO:0000313" key="3">
    <source>
        <dbReference type="Proteomes" id="UP000030680"/>
    </source>
</evidence>
<dbReference type="KEGG" id="gsl:Gasu_38740"/>
<accession>M2VZA9</accession>
<evidence type="ECO:0000313" key="2">
    <source>
        <dbReference type="EMBL" id="EME28666.1"/>
    </source>
</evidence>
<keyword evidence="1" id="KW-0732">Signal</keyword>
<gene>
    <name evidence="2" type="ORF">Gasu_38740</name>
</gene>
<name>M2VZA9_GALSU</name>
<dbReference type="AlphaFoldDB" id="M2VZA9"/>
<dbReference type="Proteomes" id="UP000030680">
    <property type="component" value="Unassembled WGS sequence"/>
</dbReference>
<protein>
    <submittedName>
        <fullName evidence="2">Uncharacterized protein</fullName>
    </submittedName>
</protein>
<feature type="signal peptide" evidence="1">
    <location>
        <begin position="1"/>
        <end position="17"/>
    </location>
</feature>
<dbReference type="GeneID" id="17087521"/>
<sequence>MAITTSLVVMLSNLCSSCNIYLYQLLLSRELPSELLRLLNNCTILENEHHNFSNPTLPMGVLFTITISFPGAVV</sequence>
<organism evidence="2 3">
    <name type="scientific">Galdieria sulphuraria</name>
    <name type="common">Red alga</name>
    <dbReference type="NCBI Taxonomy" id="130081"/>
    <lineage>
        <taxon>Eukaryota</taxon>
        <taxon>Rhodophyta</taxon>
        <taxon>Bangiophyceae</taxon>
        <taxon>Galdieriales</taxon>
        <taxon>Galdieriaceae</taxon>
        <taxon>Galdieria</taxon>
    </lineage>
</organism>
<reference evidence="3" key="1">
    <citation type="journal article" date="2013" name="Science">
        <title>Gene transfer from bacteria and archaea facilitated evolution of an extremophilic eukaryote.</title>
        <authorList>
            <person name="Schonknecht G."/>
            <person name="Chen W.H."/>
            <person name="Ternes C.M."/>
            <person name="Barbier G.G."/>
            <person name="Shrestha R.P."/>
            <person name="Stanke M."/>
            <person name="Brautigam A."/>
            <person name="Baker B.J."/>
            <person name="Banfield J.F."/>
            <person name="Garavito R.M."/>
            <person name="Carr K."/>
            <person name="Wilkerson C."/>
            <person name="Rensing S.A."/>
            <person name="Gagneul D."/>
            <person name="Dickenson N.E."/>
            <person name="Oesterhelt C."/>
            <person name="Lercher M.J."/>
            <person name="Weber A.P."/>
        </authorList>
    </citation>
    <scope>NUCLEOTIDE SEQUENCE [LARGE SCALE GENOMIC DNA]</scope>
    <source>
        <strain evidence="3">074W</strain>
    </source>
</reference>
<proteinExistence type="predicted"/>
<dbReference type="Gramene" id="EME28666">
    <property type="protein sequence ID" value="EME28666"/>
    <property type="gene ID" value="Gasu_38740"/>
</dbReference>
<keyword evidence="3" id="KW-1185">Reference proteome</keyword>
<feature type="chain" id="PRO_5004028608" evidence="1">
    <location>
        <begin position="18"/>
        <end position="74"/>
    </location>
</feature>